<protein>
    <submittedName>
        <fullName evidence="2">Uncharacterized protein</fullName>
    </submittedName>
</protein>
<dbReference type="EMBL" id="PVZC01000012">
    <property type="protein sequence ID" value="PRX91963.1"/>
    <property type="molecule type" value="Genomic_DNA"/>
</dbReference>
<organism evidence="2 3">
    <name type="scientific">Allonocardiopsis opalescens</name>
    <dbReference type="NCBI Taxonomy" id="1144618"/>
    <lineage>
        <taxon>Bacteria</taxon>
        <taxon>Bacillati</taxon>
        <taxon>Actinomycetota</taxon>
        <taxon>Actinomycetes</taxon>
        <taxon>Streptosporangiales</taxon>
        <taxon>Allonocardiopsis</taxon>
    </lineage>
</organism>
<accession>A0A2T0PST5</accession>
<feature type="region of interest" description="Disordered" evidence="1">
    <location>
        <begin position="41"/>
        <end position="60"/>
    </location>
</feature>
<proteinExistence type="predicted"/>
<dbReference type="Proteomes" id="UP000237846">
    <property type="component" value="Unassembled WGS sequence"/>
</dbReference>
<keyword evidence="3" id="KW-1185">Reference proteome</keyword>
<reference evidence="2 3" key="1">
    <citation type="submission" date="2018-03" db="EMBL/GenBank/DDBJ databases">
        <title>Genomic Encyclopedia of Archaeal and Bacterial Type Strains, Phase II (KMG-II): from individual species to whole genera.</title>
        <authorList>
            <person name="Goeker M."/>
        </authorList>
    </citation>
    <scope>NUCLEOTIDE SEQUENCE [LARGE SCALE GENOMIC DNA]</scope>
    <source>
        <strain evidence="2 3">DSM 45601</strain>
    </source>
</reference>
<dbReference type="AlphaFoldDB" id="A0A2T0PST5"/>
<comment type="caution">
    <text evidence="2">The sequence shown here is derived from an EMBL/GenBank/DDBJ whole genome shotgun (WGS) entry which is preliminary data.</text>
</comment>
<name>A0A2T0PST5_9ACTN</name>
<dbReference type="RefSeq" id="WP_106253296.1">
    <property type="nucleotide sequence ID" value="NZ_PVZC01000012.1"/>
</dbReference>
<evidence type="ECO:0000313" key="2">
    <source>
        <dbReference type="EMBL" id="PRX91963.1"/>
    </source>
</evidence>
<gene>
    <name evidence="2" type="ORF">CLV72_11236</name>
</gene>
<evidence type="ECO:0000256" key="1">
    <source>
        <dbReference type="SAM" id="MobiDB-lite"/>
    </source>
</evidence>
<sequence>MIITVRILGTEVMALDLTTHQDDSAAREHAEFGFSGGSGGQYDIDYRDTSEDVHARGRTQ</sequence>
<feature type="compositionally biased region" description="Basic and acidic residues" evidence="1">
    <location>
        <begin position="44"/>
        <end position="60"/>
    </location>
</feature>
<evidence type="ECO:0000313" key="3">
    <source>
        <dbReference type="Proteomes" id="UP000237846"/>
    </source>
</evidence>